<feature type="domain" description="KilA-N DNA-binding" evidence="2">
    <location>
        <begin position="2"/>
        <end position="86"/>
    </location>
</feature>
<dbReference type="RefSeq" id="WP_185144147.1">
    <property type="nucleotide sequence ID" value="NZ_JACJVP010000029.1"/>
</dbReference>
<dbReference type="InterPro" id="IPR018878">
    <property type="entry name" value="ORF6C_dom"/>
</dbReference>
<comment type="caution">
    <text evidence="4">The sequence shown here is derived from an EMBL/GenBank/DDBJ whole genome shotgun (WGS) entry which is preliminary data.</text>
</comment>
<dbReference type="AlphaFoldDB" id="A0A7X0RSC2"/>
<feature type="coiled-coil region" evidence="1">
    <location>
        <begin position="124"/>
        <end position="158"/>
    </location>
</feature>
<protein>
    <submittedName>
        <fullName evidence="4">ORF6N domain-containing protein</fullName>
    </submittedName>
</protein>
<dbReference type="Pfam" id="PF10543">
    <property type="entry name" value="ORF6N"/>
    <property type="match status" value="1"/>
</dbReference>
<name>A0A7X0RSC2_9BACL</name>
<evidence type="ECO:0000313" key="5">
    <source>
        <dbReference type="Proteomes" id="UP000547209"/>
    </source>
</evidence>
<sequence>MRIIERNNQRVLTTEQVAEAFGATVQLIHNNFNYNKKHFVEGKHYIALKGDELKEFKTSFEIQGKLKHSPVIYLWTEKGVFLHAKSLNTDQAWSAYTDLVDGYFKKVEDQKTDLTALSPQLQFMIITEQRQNALEAKQKELEDENVELRQSMRHLELVVDNEVWLTDHQKADIQLAVRTRIGQLKSENIDAHFRGLFTALNTFFNVPSYSKIPRKDFEEAMTFIQGWFPKKKEGTSSR</sequence>
<evidence type="ECO:0000313" key="4">
    <source>
        <dbReference type="EMBL" id="MBB6672636.1"/>
    </source>
</evidence>
<keyword evidence="5" id="KW-1185">Reference proteome</keyword>
<dbReference type="InterPro" id="IPR018873">
    <property type="entry name" value="KilA-N_DNA-bd_domain"/>
</dbReference>
<organism evidence="4 5">
    <name type="scientific">Cohnella nanjingensis</name>
    <dbReference type="NCBI Taxonomy" id="1387779"/>
    <lineage>
        <taxon>Bacteria</taxon>
        <taxon>Bacillati</taxon>
        <taxon>Bacillota</taxon>
        <taxon>Bacilli</taxon>
        <taxon>Bacillales</taxon>
        <taxon>Paenibacillaceae</taxon>
        <taxon>Cohnella</taxon>
    </lineage>
</organism>
<evidence type="ECO:0000259" key="2">
    <source>
        <dbReference type="Pfam" id="PF10543"/>
    </source>
</evidence>
<dbReference type="EMBL" id="JACJVP010000029">
    <property type="protein sequence ID" value="MBB6672636.1"/>
    <property type="molecule type" value="Genomic_DNA"/>
</dbReference>
<evidence type="ECO:0000259" key="3">
    <source>
        <dbReference type="Pfam" id="PF10552"/>
    </source>
</evidence>
<evidence type="ECO:0000256" key="1">
    <source>
        <dbReference type="SAM" id="Coils"/>
    </source>
</evidence>
<dbReference type="Pfam" id="PF10552">
    <property type="entry name" value="ORF6C"/>
    <property type="match status" value="1"/>
</dbReference>
<reference evidence="4 5" key="1">
    <citation type="submission" date="2020-08" db="EMBL/GenBank/DDBJ databases">
        <title>Cohnella phylogeny.</title>
        <authorList>
            <person name="Dunlap C."/>
        </authorList>
    </citation>
    <scope>NUCLEOTIDE SEQUENCE [LARGE SCALE GENOMIC DNA]</scope>
    <source>
        <strain evidence="4 5">DSM 28246</strain>
    </source>
</reference>
<feature type="domain" description="ORF6C" evidence="3">
    <location>
        <begin position="136"/>
        <end position="231"/>
    </location>
</feature>
<proteinExistence type="predicted"/>
<dbReference type="Proteomes" id="UP000547209">
    <property type="component" value="Unassembled WGS sequence"/>
</dbReference>
<accession>A0A7X0RSC2</accession>
<keyword evidence="1" id="KW-0175">Coiled coil</keyword>
<gene>
    <name evidence="4" type="ORF">H7C19_18300</name>
</gene>